<dbReference type="PROSITE" id="PS01186">
    <property type="entry name" value="EGF_2"/>
    <property type="match status" value="1"/>
</dbReference>
<dbReference type="KEGG" id="mng:MNEG_1798"/>
<evidence type="ECO:0000256" key="2">
    <source>
        <dbReference type="ARBA" id="ARBA00010271"/>
    </source>
</evidence>
<dbReference type="PROSITE" id="PS00022">
    <property type="entry name" value="EGF_1"/>
    <property type="match status" value="1"/>
</dbReference>
<evidence type="ECO:0000259" key="4">
    <source>
        <dbReference type="PROSITE" id="PS00022"/>
    </source>
</evidence>
<proteinExistence type="inferred from homology"/>
<keyword evidence="6" id="KW-0808">Transferase</keyword>
<dbReference type="InterPro" id="IPR004263">
    <property type="entry name" value="Exostosin"/>
</dbReference>
<dbReference type="Proteomes" id="UP000054498">
    <property type="component" value="Unassembled WGS sequence"/>
</dbReference>
<name>A0A0D2N0X6_9CHLO</name>
<dbReference type="Gene3D" id="2.10.25.10">
    <property type="entry name" value="Laminin"/>
    <property type="match status" value="1"/>
</dbReference>
<evidence type="ECO:0000256" key="1">
    <source>
        <dbReference type="ARBA" id="ARBA00004323"/>
    </source>
</evidence>
<evidence type="ECO:0000313" key="7">
    <source>
        <dbReference type="Proteomes" id="UP000054498"/>
    </source>
</evidence>
<dbReference type="InterPro" id="IPR000742">
    <property type="entry name" value="EGF"/>
</dbReference>
<dbReference type="EMBL" id="KK100408">
    <property type="protein sequence ID" value="KIZ06152.1"/>
    <property type="molecule type" value="Genomic_DNA"/>
</dbReference>
<accession>A0A0D2N0X6</accession>
<comment type="similarity">
    <text evidence="2">Belongs to the glycosyltransferase 47 family.</text>
</comment>
<dbReference type="GO" id="GO:0016757">
    <property type="term" value="F:glycosyltransferase activity"/>
    <property type="evidence" value="ECO:0007669"/>
    <property type="project" value="InterPro"/>
</dbReference>
<dbReference type="GeneID" id="25734676"/>
<comment type="subcellular location">
    <subcellularLocation>
        <location evidence="1">Golgi apparatus membrane</location>
        <topology evidence="1">Single-pass type II membrane protein</topology>
    </subcellularLocation>
</comment>
<dbReference type="OrthoDB" id="1924787at2759"/>
<feature type="domain" description="EGF-like" evidence="4 5">
    <location>
        <begin position="5"/>
        <end position="16"/>
    </location>
</feature>
<keyword evidence="3" id="KW-0333">Golgi apparatus</keyword>
<dbReference type="PANTHER" id="PTHR11062">
    <property type="entry name" value="EXOSTOSIN HEPARAN SULFATE GLYCOSYLTRANSFERASE -RELATED"/>
    <property type="match status" value="1"/>
</dbReference>
<dbReference type="AlphaFoldDB" id="A0A0D2N0X6"/>
<dbReference type="RefSeq" id="XP_013905171.1">
    <property type="nucleotide sequence ID" value="XM_014049717.1"/>
</dbReference>
<protein>
    <submittedName>
        <fullName evidence="6">Exostosin-like glycosyltransferase</fullName>
    </submittedName>
</protein>
<organism evidence="6 7">
    <name type="scientific">Monoraphidium neglectum</name>
    <dbReference type="NCBI Taxonomy" id="145388"/>
    <lineage>
        <taxon>Eukaryota</taxon>
        <taxon>Viridiplantae</taxon>
        <taxon>Chlorophyta</taxon>
        <taxon>core chlorophytes</taxon>
        <taxon>Chlorophyceae</taxon>
        <taxon>CS clade</taxon>
        <taxon>Sphaeropleales</taxon>
        <taxon>Selenastraceae</taxon>
        <taxon>Monoraphidium</taxon>
    </lineage>
</organism>
<reference evidence="6 7" key="1">
    <citation type="journal article" date="2013" name="BMC Genomics">
        <title>Reconstruction of the lipid metabolism for the microalga Monoraphidium neglectum from its genome sequence reveals characteristics suitable for biofuel production.</title>
        <authorList>
            <person name="Bogen C."/>
            <person name="Al-Dilaimi A."/>
            <person name="Albersmeier A."/>
            <person name="Wichmann J."/>
            <person name="Grundmann M."/>
            <person name="Rupp O."/>
            <person name="Lauersen K.J."/>
            <person name="Blifernez-Klassen O."/>
            <person name="Kalinowski J."/>
            <person name="Goesmann A."/>
            <person name="Mussgnug J.H."/>
            <person name="Kruse O."/>
        </authorList>
    </citation>
    <scope>NUCLEOTIDE SEQUENCE [LARGE SCALE GENOMIC DNA]</scope>
    <source>
        <strain evidence="6 7">SAG 48.87</strain>
    </source>
</reference>
<gene>
    <name evidence="6" type="ORF">MNEG_1798</name>
</gene>
<evidence type="ECO:0000259" key="5">
    <source>
        <dbReference type="PROSITE" id="PS01186"/>
    </source>
</evidence>
<dbReference type="Pfam" id="PF03016">
    <property type="entry name" value="Exostosin_GT47"/>
    <property type="match status" value="1"/>
</dbReference>
<keyword evidence="7" id="KW-1185">Reference proteome</keyword>
<sequence length="518" mass="57660">MTGLCDCPAGWGGSDCAAPDKRPCTNRYNEAERAGQGRASHIGPDKRDADWMVPGWTASRCAGVCDDDIGACFCDGPKFGRVPAPPGSPPGTPPIRAGRFLQEHCKPKECSGHGDCNLGFCKCHAGWFGHDCAGRVEGEEAESQEEVPRGVVGKPWLGDVVRRPPASLKQAAEVTRRRPFIYVYDTPAPYAARMAESLFHELLLQSPHRTLDPEEADFFYVPAYTSCYMWPVHAWADYPFWHSHGGPRVRHASAMTLELLRHIQSAYPYWNRTGGRDHVWLFSHDEGACWAPTEVYTTSIILTHWGRLDLDHRSNTAFVADNYTQERRDPASPLTKDGWTHLITGHPCYTPGKDLVIPAVKAPGQLEFSPLMGAPLLERTTLLYFRRVFGCSAGRRGDVGKNRLKHYSRGIRQRLYKLALRHGWAEKYAIRIGDRADVPGDYSRHLATAKYCLVSPGDGFSARAEDAVLHGCVPVIVMDNVHTLFETLMDWDSFSVRVAEGMLHAIPEILLSIPEVRG</sequence>
<dbReference type="InterPro" id="IPR040911">
    <property type="entry name" value="Exostosin_GT47"/>
</dbReference>
<evidence type="ECO:0000313" key="6">
    <source>
        <dbReference type="EMBL" id="KIZ06152.1"/>
    </source>
</evidence>
<dbReference type="GO" id="GO:0000139">
    <property type="term" value="C:Golgi membrane"/>
    <property type="evidence" value="ECO:0007669"/>
    <property type="project" value="UniProtKB-SubCell"/>
</dbReference>
<dbReference type="PANTHER" id="PTHR11062:SF268">
    <property type="entry name" value="FAMILY PROTEIN, PUTATIVE, EXPRESSED-RELATED"/>
    <property type="match status" value="1"/>
</dbReference>
<evidence type="ECO:0000256" key="3">
    <source>
        <dbReference type="ARBA" id="ARBA00023034"/>
    </source>
</evidence>